<comment type="similarity">
    <text evidence="1">Belongs to the protein-tyrosine phosphatase family.</text>
</comment>
<dbReference type="PROSITE" id="PS50056">
    <property type="entry name" value="TYR_PHOSPHATASE_2"/>
    <property type="match status" value="1"/>
</dbReference>
<reference evidence="3 4" key="1">
    <citation type="submission" date="2016-10" db="EMBL/GenBank/DDBJ databases">
        <authorList>
            <person name="de Groot N.N."/>
        </authorList>
    </citation>
    <scope>NUCLEOTIDE SEQUENCE [LARGE SCALE GENOMIC DNA]</scope>
    <source>
        <strain evidence="3 4">DSM 29619</strain>
    </source>
</reference>
<dbReference type="GO" id="GO:0016791">
    <property type="term" value="F:phosphatase activity"/>
    <property type="evidence" value="ECO:0007669"/>
    <property type="project" value="TreeGrafter"/>
</dbReference>
<feature type="domain" description="Tyrosine specific protein phosphatases" evidence="2">
    <location>
        <begin position="121"/>
        <end position="186"/>
    </location>
</feature>
<evidence type="ECO:0000259" key="2">
    <source>
        <dbReference type="PROSITE" id="PS50056"/>
    </source>
</evidence>
<evidence type="ECO:0000256" key="1">
    <source>
        <dbReference type="ARBA" id="ARBA00009580"/>
    </source>
</evidence>
<dbReference type="Proteomes" id="UP000231644">
    <property type="component" value="Unassembled WGS sequence"/>
</dbReference>
<keyword evidence="4" id="KW-1185">Reference proteome</keyword>
<organism evidence="3 4">
    <name type="scientific">Pseudooceanicola nitratireducens</name>
    <dbReference type="NCBI Taxonomy" id="517719"/>
    <lineage>
        <taxon>Bacteria</taxon>
        <taxon>Pseudomonadati</taxon>
        <taxon>Pseudomonadota</taxon>
        <taxon>Alphaproteobacteria</taxon>
        <taxon>Rhodobacterales</taxon>
        <taxon>Paracoccaceae</taxon>
        <taxon>Pseudooceanicola</taxon>
    </lineage>
</organism>
<dbReference type="SUPFAM" id="SSF52799">
    <property type="entry name" value="(Phosphotyrosine protein) phosphatases II"/>
    <property type="match status" value="1"/>
</dbReference>
<accession>A0A1I1LH49</accession>
<name>A0A1I1LH49_9RHOB</name>
<evidence type="ECO:0000313" key="3">
    <source>
        <dbReference type="EMBL" id="SFC68830.1"/>
    </source>
</evidence>
<dbReference type="AlphaFoldDB" id="A0A1I1LH49"/>
<dbReference type="Gene3D" id="3.90.190.10">
    <property type="entry name" value="Protein tyrosine phosphatase superfamily"/>
    <property type="match status" value="1"/>
</dbReference>
<dbReference type="InterPro" id="IPR000387">
    <property type="entry name" value="Tyr_Pase_dom"/>
</dbReference>
<evidence type="ECO:0000313" key="4">
    <source>
        <dbReference type="Proteomes" id="UP000231644"/>
    </source>
</evidence>
<dbReference type="Pfam" id="PF22785">
    <property type="entry name" value="Tc-R-P"/>
    <property type="match status" value="1"/>
</dbReference>
<proteinExistence type="inferred from homology"/>
<dbReference type="InterPro" id="IPR029021">
    <property type="entry name" value="Prot-tyrosine_phosphatase-like"/>
</dbReference>
<dbReference type="OrthoDB" id="9814896at2"/>
<dbReference type="STRING" id="517719.SAMN05421762_1809"/>
<dbReference type="RefSeq" id="WP_093453420.1">
    <property type="nucleotide sequence ID" value="NZ_FNZG01000004.1"/>
</dbReference>
<sequence>MRKDPLKPVHDWYSRRKTRKAAALLAGEDAAAMDRFMRYSDHGLFRARWTNMAQIAPGVWRSNHPPVDRFPMLNQMGIKTILSLRGPQDGVPHRRESQLCAQHGIAFHSLRLDARRAPQPEPLLEAMAFLREADRPVLFHCKSGADRAGLVAALYLLVVENRPMEEARQMLSPRFLHFRRSRTGVLDLLLDRLATAQAATGISFEDWVTTQYDPQALQAEFDAR</sequence>
<dbReference type="PANTHER" id="PTHR31126">
    <property type="entry name" value="TYROSINE-PROTEIN PHOSPHATASE"/>
    <property type="match status" value="1"/>
</dbReference>
<dbReference type="PANTHER" id="PTHR31126:SF72">
    <property type="entry name" value="DUAL SPECIFICITY PROTEIN PHOSPHATASE TPBA"/>
    <property type="match status" value="1"/>
</dbReference>
<protein>
    <submittedName>
        <fullName evidence="3">Tyrosine phosphatase family protein</fullName>
    </submittedName>
</protein>
<gene>
    <name evidence="3" type="ORF">SAMN05421762_1809</name>
</gene>
<dbReference type="EMBL" id="FOLX01000001">
    <property type="protein sequence ID" value="SFC68830.1"/>
    <property type="molecule type" value="Genomic_DNA"/>
</dbReference>